<dbReference type="OrthoDB" id="9760839at2"/>
<dbReference type="GO" id="GO:0016020">
    <property type="term" value="C:membrane"/>
    <property type="evidence" value="ECO:0007669"/>
    <property type="project" value="InterPro"/>
</dbReference>
<evidence type="ECO:0000256" key="4">
    <source>
        <dbReference type="ARBA" id="ARBA00012438"/>
    </source>
</evidence>
<accession>A0A418R7P6</accession>
<dbReference type="GO" id="GO:0046983">
    <property type="term" value="F:protein dimerization activity"/>
    <property type="evidence" value="ECO:0007669"/>
    <property type="project" value="InterPro"/>
</dbReference>
<feature type="transmembrane region" description="Helical" evidence="16">
    <location>
        <begin position="199"/>
        <end position="220"/>
    </location>
</feature>
<reference evidence="18 19" key="2">
    <citation type="submission" date="2019-01" db="EMBL/GenBank/DDBJ databases">
        <title>Hymenobacter humicola sp. nov., isolated from soils in Antarctica.</title>
        <authorList>
            <person name="Sedlacek I."/>
            <person name="Holochova P."/>
            <person name="Kralova S."/>
            <person name="Pantucek R."/>
            <person name="Stankova E."/>
            <person name="Vrbovska V."/>
            <person name="Kristofova L."/>
            <person name="Svec P."/>
            <person name="Busse H.-J."/>
        </authorList>
    </citation>
    <scope>NUCLEOTIDE SEQUENCE [LARGE SCALE GENOMIC DNA]</scope>
    <source>
        <strain evidence="18 19">CCM 8852</strain>
    </source>
</reference>
<evidence type="ECO:0000256" key="3">
    <source>
        <dbReference type="ARBA" id="ARBA00004496"/>
    </source>
</evidence>
<dbReference type="Gene3D" id="3.30.565.10">
    <property type="entry name" value="Histidine kinase-like ATPase, C-terminal domain"/>
    <property type="match status" value="1"/>
</dbReference>
<reference evidence="18 19" key="1">
    <citation type="submission" date="2018-09" db="EMBL/GenBank/DDBJ databases">
        <authorList>
            <person name="Zeman M."/>
            <person name="Pardy F."/>
        </authorList>
    </citation>
    <scope>NUCLEOTIDE SEQUENCE [LARGE SCALE GENOMIC DNA]</scope>
    <source>
        <strain evidence="18 19">CCM 8852</strain>
    </source>
</reference>
<dbReference type="SUPFAM" id="SSF55874">
    <property type="entry name" value="ATPase domain of HSP90 chaperone/DNA topoisomerase II/histidine kinase"/>
    <property type="match status" value="1"/>
</dbReference>
<keyword evidence="19" id="KW-1185">Reference proteome</keyword>
<evidence type="ECO:0000313" key="18">
    <source>
        <dbReference type="EMBL" id="RIY13409.1"/>
    </source>
</evidence>
<dbReference type="InterPro" id="IPR050482">
    <property type="entry name" value="Sensor_HK_TwoCompSys"/>
</dbReference>
<feature type="transmembrane region" description="Helical" evidence="16">
    <location>
        <begin position="328"/>
        <end position="348"/>
    </location>
</feature>
<dbReference type="Pfam" id="PF07730">
    <property type="entry name" value="HisKA_3"/>
    <property type="match status" value="1"/>
</dbReference>
<dbReference type="InterPro" id="IPR036890">
    <property type="entry name" value="HATPase_C_sf"/>
</dbReference>
<evidence type="ECO:0000256" key="16">
    <source>
        <dbReference type="SAM" id="Phobius"/>
    </source>
</evidence>
<evidence type="ECO:0000256" key="6">
    <source>
        <dbReference type="ARBA" id="ARBA00022485"/>
    </source>
</evidence>
<keyword evidence="8" id="KW-0808">Transferase</keyword>
<evidence type="ECO:0000256" key="5">
    <source>
        <dbReference type="ARBA" id="ARBA00017322"/>
    </source>
</evidence>
<evidence type="ECO:0000256" key="13">
    <source>
        <dbReference type="ARBA" id="ARBA00023014"/>
    </source>
</evidence>
<comment type="subcellular location">
    <subcellularLocation>
        <location evidence="3">Cytoplasm</location>
    </subcellularLocation>
</comment>
<dbReference type="EMBL" id="QYCN01000003">
    <property type="protein sequence ID" value="RIY13409.1"/>
    <property type="molecule type" value="Genomic_DNA"/>
</dbReference>
<dbReference type="InterPro" id="IPR011623">
    <property type="entry name" value="7TMR_DISM_rcpt_extracell_dom1"/>
</dbReference>
<dbReference type="InterPro" id="IPR005467">
    <property type="entry name" value="His_kinase_dom"/>
</dbReference>
<feature type="transmembrane region" description="Helical" evidence="16">
    <location>
        <begin position="225"/>
        <end position="241"/>
    </location>
</feature>
<keyword evidence="12" id="KW-0902">Two-component regulatory system</keyword>
<feature type="transmembrane region" description="Helical" evidence="16">
    <location>
        <begin position="394"/>
        <end position="412"/>
    </location>
</feature>
<evidence type="ECO:0000256" key="11">
    <source>
        <dbReference type="ARBA" id="ARBA00023004"/>
    </source>
</evidence>
<dbReference type="GO" id="GO:0000155">
    <property type="term" value="F:phosphorelay sensor kinase activity"/>
    <property type="evidence" value="ECO:0007669"/>
    <property type="project" value="InterPro"/>
</dbReference>
<dbReference type="RefSeq" id="WP_119654293.1">
    <property type="nucleotide sequence ID" value="NZ_JBHUOI010000002.1"/>
</dbReference>
<proteinExistence type="predicted"/>
<feature type="domain" description="Histidine kinase" evidence="17">
    <location>
        <begin position="561"/>
        <end position="647"/>
    </location>
</feature>
<keyword evidence="13" id="KW-0411">Iron-sulfur</keyword>
<dbReference type="Pfam" id="PF02518">
    <property type="entry name" value="HATPase_c"/>
    <property type="match status" value="1"/>
</dbReference>
<evidence type="ECO:0000256" key="2">
    <source>
        <dbReference type="ARBA" id="ARBA00001966"/>
    </source>
</evidence>
<evidence type="ECO:0000256" key="1">
    <source>
        <dbReference type="ARBA" id="ARBA00000085"/>
    </source>
</evidence>
<feature type="transmembrane region" description="Helical" evidence="16">
    <location>
        <begin position="294"/>
        <end position="316"/>
    </location>
</feature>
<dbReference type="Pfam" id="PF07696">
    <property type="entry name" value="7TMR-DISMED2"/>
    <property type="match status" value="1"/>
</dbReference>
<keyword evidence="10" id="KW-0418">Kinase</keyword>
<evidence type="ECO:0000256" key="14">
    <source>
        <dbReference type="ARBA" id="ARBA00024827"/>
    </source>
</evidence>
<keyword evidence="9" id="KW-0479">Metal-binding</keyword>
<evidence type="ECO:0000256" key="7">
    <source>
        <dbReference type="ARBA" id="ARBA00022490"/>
    </source>
</evidence>
<evidence type="ECO:0000259" key="17">
    <source>
        <dbReference type="PROSITE" id="PS50109"/>
    </source>
</evidence>
<dbReference type="Gene3D" id="1.20.5.1930">
    <property type="match status" value="1"/>
</dbReference>
<comment type="catalytic activity">
    <reaction evidence="1">
        <text>ATP + protein L-histidine = ADP + protein N-phospho-L-histidine.</text>
        <dbReference type="EC" id="2.7.13.3"/>
    </reaction>
</comment>
<dbReference type="InterPro" id="IPR011622">
    <property type="entry name" value="7TMR_DISM_rcpt_extracell_dom2"/>
</dbReference>
<dbReference type="InterPro" id="IPR004358">
    <property type="entry name" value="Sig_transdc_His_kin-like_C"/>
</dbReference>
<dbReference type="PRINTS" id="PR00344">
    <property type="entry name" value="BCTRLSENSOR"/>
</dbReference>
<dbReference type="GO" id="GO:0046872">
    <property type="term" value="F:metal ion binding"/>
    <property type="evidence" value="ECO:0007669"/>
    <property type="project" value="UniProtKB-KW"/>
</dbReference>
<keyword evidence="6" id="KW-0004">4Fe-4S</keyword>
<keyword evidence="7" id="KW-0963">Cytoplasm</keyword>
<feature type="transmembrane region" description="Helical" evidence="16">
    <location>
        <begin position="360"/>
        <end position="379"/>
    </location>
</feature>
<dbReference type="InterPro" id="IPR003594">
    <property type="entry name" value="HATPase_dom"/>
</dbReference>
<dbReference type="CDD" id="cd16917">
    <property type="entry name" value="HATPase_UhpB-NarQ-NarX-like"/>
    <property type="match status" value="1"/>
</dbReference>
<feature type="transmembrane region" description="Helical" evidence="16">
    <location>
        <begin position="261"/>
        <end position="282"/>
    </location>
</feature>
<evidence type="ECO:0000256" key="15">
    <source>
        <dbReference type="ARBA" id="ARBA00030800"/>
    </source>
</evidence>
<comment type="function">
    <text evidence="14">Member of the two-component regulatory system NreB/NreC involved in the control of dissimilatory nitrate/nitrite reduction in response to oxygen. NreB functions as a direct oxygen sensor histidine kinase which is autophosphorylated, in the absence of oxygen, probably at the conserved histidine residue, and transfers its phosphate group probably to a conserved aspartate residue of NreC. NreB/NreC activates the expression of the nitrate (narGHJI) and nitrite (nir) reductase operons, as well as the putative nitrate transporter gene narT.</text>
</comment>
<evidence type="ECO:0000256" key="10">
    <source>
        <dbReference type="ARBA" id="ARBA00022777"/>
    </source>
</evidence>
<keyword evidence="16" id="KW-1133">Transmembrane helix</keyword>
<keyword evidence="16" id="KW-0812">Transmembrane</keyword>
<evidence type="ECO:0000313" key="19">
    <source>
        <dbReference type="Proteomes" id="UP000284250"/>
    </source>
</evidence>
<dbReference type="GO" id="GO:0051539">
    <property type="term" value="F:4 iron, 4 sulfur cluster binding"/>
    <property type="evidence" value="ECO:0007669"/>
    <property type="project" value="UniProtKB-KW"/>
</dbReference>
<dbReference type="Gene3D" id="2.60.40.2380">
    <property type="match status" value="1"/>
</dbReference>
<protein>
    <recommendedName>
        <fullName evidence="5">Oxygen sensor histidine kinase NreB</fullName>
        <ecNumber evidence="4">2.7.13.3</ecNumber>
    </recommendedName>
    <alternativeName>
        <fullName evidence="15">Nitrogen regulation protein B</fullName>
    </alternativeName>
</protein>
<keyword evidence="16" id="KW-0472">Membrane</keyword>
<sequence>MRYLLIFLILTLMLPGRAARAARPDTLRLLASNDGPFHPYLAYCFDSTTQPATGARAARLWQLGRFRPLPAGRVFQAGFTHDRLWLRAVVVNTLPQRTRFVWSIYTGVDSVALFGTWPGAGGALPPPRGLARASGWDTAENRPVPSRILSLPFWLDARARAVLYLRVDNRTGALYLPTDITTAEDFLQYESTYFTTKNWAWLLGLYVGSTLFSLILFVFLRDRIYLWYGAYVLLSTWFLLMEDGLEAVLLPPALHSLGWMLGQYTLLMLALACELRVLALFIRLRQGWPRLHRLSRALSNGAAGYALLYGIGYTLLPAHSQLLPWLNGVREFLTIALLLGSVLLLVVVGSRGRAPQRRLAGYYSLTYAIFCYGSINFLLNRSGLSNIHLANPNALAWGLALELMGLSALLIGRFRQSLRQTTALRLRHLHESATAGQRLIAAQDEEREALARELHDALAPGLTALHLAWQGRQVQHALSEAPAVLHDAHHYTETLLRQLRHDVRTLSQALLPPPGEQLPLPAAIGLLADTLNLADEGPLISWHCDPSATGFPLAVQATAYRIVAELLHNALRHAQAQSIRVDVRHQAAGLRLCVQDDGQGFDLSSPPGGRGGLGLRSIQARVGYLRGLVVISSPAGQGTTVTVELPF</sequence>
<dbReference type="SMART" id="SM00387">
    <property type="entry name" value="HATPase_c"/>
    <property type="match status" value="1"/>
</dbReference>
<dbReference type="PANTHER" id="PTHR24421">
    <property type="entry name" value="NITRATE/NITRITE SENSOR PROTEIN NARX-RELATED"/>
    <property type="match status" value="1"/>
</dbReference>
<comment type="cofactor">
    <cofactor evidence="2">
        <name>[4Fe-4S] cluster</name>
        <dbReference type="ChEBI" id="CHEBI:49883"/>
    </cofactor>
</comment>
<organism evidence="18 19">
    <name type="scientific">Hymenobacter rubripertinctus</name>
    <dbReference type="NCBI Taxonomy" id="2029981"/>
    <lineage>
        <taxon>Bacteria</taxon>
        <taxon>Pseudomonadati</taxon>
        <taxon>Bacteroidota</taxon>
        <taxon>Cytophagia</taxon>
        <taxon>Cytophagales</taxon>
        <taxon>Hymenobacteraceae</taxon>
        <taxon>Hymenobacter</taxon>
    </lineage>
</organism>
<dbReference type="Pfam" id="PF07695">
    <property type="entry name" value="7TMR-DISM_7TM"/>
    <property type="match status" value="1"/>
</dbReference>
<evidence type="ECO:0000256" key="12">
    <source>
        <dbReference type="ARBA" id="ARBA00023012"/>
    </source>
</evidence>
<dbReference type="Proteomes" id="UP000284250">
    <property type="component" value="Unassembled WGS sequence"/>
</dbReference>
<gene>
    <name evidence="18" type="ORF">D0T11_02940</name>
</gene>
<dbReference type="AlphaFoldDB" id="A0A418R7P6"/>
<evidence type="ECO:0000256" key="9">
    <source>
        <dbReference type="ARBA" id="ARBA00022723"/>
    </source>
</evidence>
<dbReference type="PROSITE" id="PS50109">
    <property type="entry name" value="HIS_KIN"/>
    <property type="match status" value="1"/>
</dbReference>
<dbReference type="EC" id="2.7.13.3" evidence="4"/>
<dbReference type="GO" id="GO:0005737">
    <property type="term" value="C:cytoplasm"/>
    <property type="evidence" value="ECO:0007669"/>
    <property type="project" value="UniProtKB-SubCell"/>
</dbReference>
<evidence type="ECO:0000256" key="8">
    <source>
        <dbReference type="ARBA" id="ARBA00022679"/>
    </source>
</evidence>
<comment type="caution">
    <text evidence="18">The sequence shown here is derived from an EMBL/GenBank/DDBJ whole genome shotgun (WGS) entry which is preliminary data.</text>
</comment>
<keyword evidence="11" id="KW-0408">Iron</keyword>
<name>A0A418R7P6_9BACT</name>
<dbReference type="InterPro" id="IPR011712">
    <property type="entry name" value="Sig_transdc_His_kin_sub3_dim/P"/>
</dbReference>